<protein>
    <submittedName>
        <fullName evidence="4">Uncharacterized protein</fullName>
    </submittedName>
</protein>
<keyword evidence="1" id="KW-0375">Hydrogen ion transport</keyword>
<keyword evidence="5" id="KW-1185">Reference proteome</keyword>
<feature type="transmembrane region" description="Helical" evidence="3">
    <location>
        <begin position="48"/>
        <end position="73"/>
    </location>
</feature>
<dbReference type="Gene3D" id="1.20.20.10">
    <property type="entry name" value="F1F0 ATP synthase subunit C"/>
    <property type="match status" value="1"/>
</dbReference>
<feature type="transmembrane region" description="Helical" evidence="3">
    <location>
        <begin position="12"/>
        <end position="36"/>
    </location>
</feature>
<sequence>MNRSNQQNPINILKTIHWGLTIGTVLFGVIFCYLMMTMTEPTLVDFDNILTFLPLLVAAMMIPASSIAFHSSLKKLLKKNPDLKQKISAFQNAHIIQMAMLEAVGLLSVVICFLTNSYVNFLMFGIILLLMILSTPSTFKLSEQLHLSKSEIDQLDMK</sequence>
<keyword evidence="3" id="KW-1133">Transmembrane helix</keyword>
<keyword evidence="3" id="KW-0812">Transmembrane</keyword>
<evidence type="ECO:0000313" key="4">
    <source>
        <dbReference type="EMBL" id="UXP32276.1"/>
    </source>
</evidence>
<keyword evidence="1" id="KW-0406">Ion transport</keyword>
<feature type="transmembrane region" description="Helical" evidence="3">
    <location>
        <begin position="121"/>
        <end position="139"/>
    </location>
</feature>
<dbReference type="InterPro" id="IPR038662">
    <property type="entry name" value="ATP_synth_F0_csu_sf"/>
</dbReference>
<gene>
    <name evidence="4" type="ORF">N6H18_18215</name>
</gene>
<dbReference type="RefSeq" id="WP_262309712.1">
    <property type="nucleotide sequence ID" value="NZ_CP106679.1"/>
</dbReference>
<keyword evidence="3" id="KW-0472">Membrane</keyword>
<evidence type="ECO:0000256" key="3">
    <source>
        <dbReference type="SAM" id="Phobius"/>
    </source>
</evidence>
<accession>A0ABY6CP26</accession>
<dbReference type="EMBL" id="CP106679">
    <property type="protein sequence ID" value="UXP32276.1"/>
    <property type="molecule type" value="Genomic_DNA"/>
</dbReference>
<evidence type="ECO:0000256" key="2">
    <source>
        <dbReference type="ARBA" id="ARBA00023121"/>
    </source>
</evidence>
<dbReference type="Proteomes" id="UP001065174">
    <property type="component" value="Chromosome"/>
</dbReference>
<evidence type="ECO:0000313" key="5">
    <source>
        <dbReference type="Proteomes" id="UP001065174"/>
    </source>
</evidence>
<evidence type="ECO:0000256" key="1">
    <source>
        <dbReference type="ARBA" id="ARBA00022547"/>
    </source>
</evidence>
<proteinExistence type="predicted"/>
<reference evidence="4" key="1">
    <citation type="submission" date="2022-09" db="EMBL/GenBank/DDBJ databases">
        <title>Comparative genomics and taxonomic characterization of three novel marine species of genus Reichenbachiella exhibiting antioxidant and polysaccharide degradation activities.</title>
        <authorList>
            <person name="Muhammad N."/>
            <person name="Lee Y.-J."/>
            <person name="Ko J."/>
            <person name="Kim S.-G."/>
        </authorList>
    </citation>
    <scope>NUCLEOTIDE SEQUENCE</scope>
    <source>
        <strain evidence="4">BKB1-1</strain>
    </source>
</reference>
<keyword evidence="2" id="KW-0446">Lipid-binding</keyword>
<keyword evidence="1" id="KW-0813">Transport</keyword>
<keyword evidence="1" id="KW-0138">CF(0)</keyword>
<organism evidence="4 5">
    <name type="scientific">Reichenbachiella agarivorans</name>
    <dbReference type="NCBI Taxonomy" id="2979464"/>
    <lineage>
        <taxon>Bacteria</taxon>
        <taxon>Pseudomonadati</taxon>
        <taxon>Bacteroidota</taxon>
        <taxon>Cytophagia</taxon>
        <taxon>Cytophagales</taxon>
        <taxon>Reichenbachiellaceae</taxon>
        <taxon>Reichenbachiella</taxon>
    </lineage>
</organism>
<feature type="transmembrane region" description="Helical" evidence="3">
    <location>
        <begin position="94"/>
        <end position="115"/>
    </location>
</feature>
<name>A0ABY6CP26_9BACT</name>